<gene>
    <name evidence="1" type="ORF">METZ01_LOCUS243024</name>
</gene>
<dbReference type="AlphaFoldDB" id="A0A382HSA3"/>
<name>A0A382HSA3_9ZZZZ</name>
<dbReference type="EMBL" id="UINC01063009">
    <property type="protein sequence ID" value="SVB90170.1"/>
    <property type="molecule type" value="Genomic_DNA"/>
</dbReference>
<sequence length="22" mass="2572">PTTNNLIFQKGNQTMKKILIIR</sequence>
<proteinExistence type="predicted"/>
<evidence type="ECO:0000313" key="1">
    <source>
        <dbReference type="EMBL" id="SVB90170.1"/>
    </source>
</evidence>
<organism evidence="1">
    <name type="scientific">marine metagenome</name>
    <dbReference type="NCBI Taxonomy" id="408172"/>
    <lineage>
        <taxon>unclassified sequences</taxon>
        <taxon>metagenomes</taxon>
        <taxon>ecological metagenomes</taxon>
    </lineage>
</organism>
<reference evidence="1" key="1">
    <citation type="submission" date="2018-05" db="EMBL/GenBank/DDBJ databases">
        <authorList>
            <person name="Lanie J.A."/>
            <person name="Ng W.-L."/>
            <person name="Kazmierczak K.M."/>
            <person name="Andrzejewski T.M."/>
            <person name="Davidsen T.M."/>
            <person name="Wayne K.J."/>
            <person name="Tettelin H."/>
            <person name="Glass J.I."/>
            <person name="Rusch D."/>
            <person name="Podicherti R."/>
            <person name="Tsui H.-C.T."/>
            <person name="Winkler M.E."/>
        </authorList>
    </citation>
    <scope>NUCLEOTIDE SEQUENCE</scope>
</reference>
<feature type="non-terminal residue" evidence="1">
    <location>
        <position position="1"/>
    </location>
</feature>
<accession>A0A382HSA3</accession>
<protein>
    <submittedName>
        <fullName evidence="1">Uncharacterized protein</fullName>
    </submittedName>
</protein>